<dbReference type="OrthoDB" id="3529006at2759"/>
<accession>A0A4Z1IS00</accession>
<comment type="caution">
    <text evidence="1">The sequence shown here is derived from an EMBL/GenBank/DDBJ whole genome shotgun (WGS) entry which is preliminary data.</text>
</comment>
<proteinExistence type="predicted"/>
<evidence type="ECO:0000313" key="2">
    <source>
        <dbReference type="Proteomes" id="UP000297452"/>
    </source>
</evidence>
<name>A0A4Z1IS00_9HELO</name>
<dbReference type="AlphaFoldDB" id="A0A4Z1IS00"/>
<organism evidence="1 2">
    <name type="scientific">Botryotinia narcissicola</name>
    <dbReference type="NCBI Taxonomy" id="278944"/>
    <lineage>
        <taxon>Eukaryota</taxon>
        <taxon>Fungi</taxon>
        <taxon>Dikarya</taxon>
        <taxon>Ascomycota</taxon>
        <taxon>Pezizomycotina</taxon>
        <taxon>Leotiomycetes</taxon>
        <taxon>Helotiales</taxon>
        <taxon>Sclerotiniaceae</taxon>
        <taxon>Botryotinia</taxon>
    </lineage>
</organism>
<dbReference type="Proteomes" id="UP000297452">
    <property type="component" value="Unassembled WGS sequence"/>
</dbReference>
<reference evidence="1 2" key="1">
    <citation type="submission" date="2017-12" db="EMBL/GenBank/DDBJ databases">
        <title>Comparative genomics of Botrytis spp.</title>
        <authorList>
            <person name="Valero-Jimenez C.A."/>
            <person name="Tapia P."/>
            <person name="Veloso J."/>
            <person name="Silva-Moreno E."/>
            <person name="Staats M."/>
            <person name="Valdes J.H."/>
            <person name="Van Kan J.A.L."/>
        </authorList>
    </citation>
    <scope>NUCLEOTIDE SEQUENCE [LARGE SCALE GENOMIC DNA]</scope>
    <source>
        <strain evidence="1 2">MUCL2120</strain>
    </source>
</reference>
<dbReference type="EMBL" id="PQXJ01000090">
    <property type="protein sequence ID" value="TGO64289.1"/>
    <property type="molecule type" value="Genomic_DNA"/>
</dbReference>
<protein>
    <submittedName>
        <fullName evidence="1">Uncharacterized protein</fullName>
    </submittedName>
</protein>
<evidence type="ECO:0000313" key="1">
    <source>
        <dbReference type="EMBL" id="TGO64289.1"/>
    </source>
</evidence>
<keyword evidence="2" id="KW-1185">Reference proteome</keyword>
<gene>
    <name evidence="1" type="ORF">BOTNAR_0090g00190</name>
</gene>
<sequence length="783" mass="88585">MASSSIHQDSWLSSNFATPIQAAFDNHEIPRSISPLSLSHNFYSPATFQRSPLYPSPKLAPDLLRIRSKDSKYSKKEMVYRAIDDKIDLVRFLQAYESILADFGVETRELYDEREKEKLDVAERIVYRLFWNDRNYAGNGGSESVPLTRAKAENQVVDTHTSTSRLLRVTASEVDAINAIVDEAYEGLRMATGPVIDNILNKGKVTSTITEVREVREAVDGMDSLVNETANSTDVIVEDDLCVAERLQTNTSAEKSLIISQVTEVVEAPIEIDMPLVGFVKDGSLDEEPTIFANHVTNIMDEKNQIFSKIAEVTEAPRSFCLAIRSKSTSESTDSPTVISIKSEADASMETLYEQCMKIPQILLLGRWGRERYNEWKKDNYEAQNEIAKQEIFSLMELKHQLLPLESGKRPYTYSFTSFTQNHKDSSALQLWSFNPIERTEELLNVKLVWKYEAFILKSITVEPLKLDDFAADETKGRRALDNAYKFLGFWDWSVRSPCREEAKAKPMHQICSQWLDPNDMFRKAYFQKRSVSNTSEKIRRNREGSGSRNVGSWRGKRTVSGANYIGGKKSKLTGEDGGTIYCVHNDDDGRLEIPRMTNNFHKPVKEVGYLVFTVHVCDCNKFELLCKKSNRNEPNQRVYFVTQKEVDEAWRALCESTFAVWPTPEDCPKTIGKGALSNFRTVDEASETNDKAISKISTTEQQEKLAVESTVDRLETTASLGATGPGVMMTEKQSRLAERLSLVQLDDVNSRNDVFGDDDEDICMDYSSKDGTPRSENIVGTK</sequence>